<feature type="transmembrane region" description="Helical" evidence="1">
    <location>
        <begin position="17"/>
        <end position="37"/>
    </location>
</feature>
<accession>A0A3B1AH99</accession>
<feature type="domain" description="CAAX prenyl protease 2/Lysostaphin resistance protein A-like" evidence="2">
    <location>
        <begin position="48"/>
        <end position="144"/>
    </location>
</feature>
<gene>
    <name evidence="3" type="ORF">MNBD_GAMMA20-1756</name>
</gene>
<keyword evidence="1" id="KW-0472">Membrane</keyword>
<protein>
    <recommendedName>
        <fullName evidence="2">CAAX prenyl protease 2/Lysostaphin resistance protein A-like domain-containing protein</fullName>
    </recommendedName>
</protein>
<dbReference type="GO" id="GO:0080120">
    <property type="term" value="P:CAAX-box protein maturation"/>
    <property type="evidence" value="ECO:0007669"/>
    <property type="project" value="UniProtKB-ARBA"/>
</dbReference>
<dbReference type="AlphaFoldDB" id="A0A3B1AH99"/>
<dbReference type="Pfam" id="PF02517">
    <property type="entry name" value="Rce1-like"/>
    <property type="match status" value="1"/>
</dbReference>
<evidence type="ECO:0000313" key="3">
    <source>
        <dbReference type="EMBL" id="VAX03132.1"/>
    </source>
</evidence>
<dbReference type="NCBIfam" id="NF033192">
    <property type="entry name" value="JDVT-CAAX"/>
    <property type="match status" value="1"/>
</dbReference>
<dbReference type="GO" id="GO:0004175">
    <property type="term" value="F:endopeptidase activity"/>
    <property type="evidence" value="ECO:0007669"/>
    <property type="project" value="UniProtKB-ARBA"/>
</dbReference>
<dbReference type="EMBL" id="UOFU01000313">
    <property type="protein sequence ID" value="VAX03132.1"/>
    <property type="molecule type" value="Genomic_DNA"/>
</dbReference>
<reference evidence="3" key="1">
    <citation type="submission" date="2018-06" db="EMBL/GenBank/DDBJ databases">
        <authorList>
            <person name="Zhirakovskaya E."/>
        </authorList>
    </citation>
    <scope>NUCLEOTIDE SEQUENCE</scope>
</reference>
<keyword evidence="1" id="KW-0812">Transmembrane</keyword>
<evidence type="ECO:0000256" key="1">
    <source>
        <dbReference type="SAM" id="Phobius"/>
    </source>
</evidence>
<keyword evidence="1" id="KW-1133">Transmembrane helix</keyword>
<dbReference type="InterPro" id="IPR003675">
    <property type="entry name" value="Rce1/LyrA-like_dom"/>
</dbReference>
<evidence type="ECO:0000259" key="2">
    <source>
        <dbReference type="Pfam" id="PF02517"/>
    </source>
</evidence>
<feature type="transmembrane region" description="Helical" evidence="1">
    <location>
        <begin position="49"/>
        <end position="71"/>
    </location>
</feature>
<proteinExistence type="predicted"/>
<organism evidence="3">
    <name type="scientific">hydrothermal vent metagenome</name>
    <dbReference type="NCBI Taxonomy" id="652676"/>
    <lineage>
        <taxon>unclassified sequences</taxon>
        <taxon>metagenomes</taxon>
        <taxon>ecological metagenomes</taxon>
    </lineage>
</organism>
<feature type="transmembrane region" description="Helical" evidence="1">
    <location>
        <begin position="83"/>
        <end position="102"/>
    </location>
</feature>
<name>A0A3B1AH99_9ZZZZ</name>
<feature type="transmembrane region" description="Helical" evidence="1">
    <location>
        <begin position="132"/>
        <end position="152"/>
    </location>
</feature>
<sequence length="153" mass="17536">MNACSPQQLKNLFQDRLFWLALLAGPVVWLSLFLGFPGTASEESSPIQWWWLLLLAGLYPLLEEWLFRGLLQPQLLNYHPLRARFLGLTYANLLTSLLFGVVHLIAHPPLWAAAVIVPSLVFGAFRDRYHSVVPAIVLHSFYNLGYFLIFWLT</sequence>